<dbReference type="Gene3D" id="3.30.450.20">
    <property type="entry name" value="PAS domain"/>
    <property type="match status" value="1"/>
</dbReference>
<feature type="domain" description="EAL" evidence="2">
    <location>
        <begin position="534"/>
        <end position="782"/>
    </location>
</feature>
<dbReference type="PROSITE" id="PS50924">
    <property type="entry name" value="MHYT"/>
    <property type="match status" value="1"/>
</dbReference>
<dbReference type="NCBIfam" id="TIGR00229">
    <property type="entry name" value="sensory_box"/>
    <property type="match status" value="1"/>
</dbReference>
<keyword evidence="1" id="KW-1133">Transmembrane helix</keyword>
<dbReference type="PROSITE" id="PS50887">
    <property type="entry name" value="GGDEF"/>
    <property type="match status" value="1"/>
</dbReference>
<evidence type="ECO:0000313" key="6">
    <source>
        <dbReference type="Proteomes" id="UP000286100"/>
    </source>
</evidence>
<dbReference type="OrthoDB" id="9814202at2"/>
<dbReference type="SUPFAM" id="SSF141868">
    <property type="entry name" value="EAL domain-like"/>
    <property type="match status" value="1"/>
</dbReference>
<feature type="transmembrane region" description="Helical" evidence="1">
    <location>
        <begin position="84"/>
        <end position="102"/>
    </location>
</feature>
<dbReference type="PROSITE" id="PS50883">
    <property type="entry name" value="EAL"/>
    <property type="match status" value="1"/>
</dbReference>
<dbReference type="InterPro" id="IPR052155">
    <property type="entry name" value="Biofilm_reg_signaling"/>
</dbReference>
<dbReference type="NCBIfam" id="TIGR00254">
    <property type="entry name" value="GGDEF"/>
    <property type="match status" value="1"/>
</dbReference>
<dbReference type="EMBL" id="QYUM01000003">
    <property type="protein sequence ID" value="RJF91321.1"/>
    <property type="molecule type" value="Genomic_DNA"/>
</dbReference>
<dbReference type="Proteomes" id="UP000286100">
    <property type="component" value="Unassembled WGS sequence"/>
</dbReference>
<evidence type="ECO:0000259" key="3">
    <source>
        <dbReference type="PROSITE" id="PS50887"/>
    </source>
</evidence>
<sequence length="793" mass="86398">MLKVYSCLAIEHDFRLVLLAGLICALAMTLTHLIVRRAAGVRGADRQRWLALSAASTGLGIWSTHFIAMIAYQPQLPTGYDVPLTLLSIAIAIIVSWLGWTLELRTKRRSLSPLPALVLAAGIGMMHFVGMQALEVQGRLDWDSAYVVASVAIGATLVYAALLARRRLRRTALPISTLVYTLAICGLHFTAMAAVTIMPDPRMTVPAGAIASGILAVMVGAGALILLAIGAMHIWLDYRLAMHRVAEQQRVEDFANAAVEGLAVVEQGRIVDANAAFLRLAGSSRSTIGTLGEVLPALADLRSLEQLLMTGQTREMTLVDGSGETIDVEITARPIMWRRKPHTVLAVSDIRARKEAERRIHHLAFHDPLTGIANRTLFNTQLKQAIATRAEEEKIAVLCFDLDRFKAVNDVYGHALGDQLLRHVATQIGEVAGADVIAARLGGDEFALMYRVTADNDPASLARRLLARLSQPVPIDLQTIRVSSSIGIAMIPADARNAAEALRHADLALYRAKADGRGGYRFFEPAMDAIARERATLEADLREAIEHEQLLIDYQPLVGIESGRVEGFEALVRWQHPTRGLIMPTDFVPVAEDSGLIVDLGEWVLRRACTDAARWNPPLRLSVNLSPAQFGYADVCETVARALADSGLPPQRLELEVTEGVFIHDAKRGIAILERIRATGVQIAMDDFGTGYSSLSYFRQFPFDKVKIDRSFIKDMLHNSHARSIVEAIISLGRGLNLQIVAEGVETAEQLAQLQGCSQVQGYYLSPPLPIGQFAGSVLVNPQTAVELPSLKA</sequence>
<feature type="transmembrane region" description="Helical" evidence="1">
    <location>
        <begin position="177"/>
        <end position="198"/>
    </location>
</feature>
<keyword evidence="1" id="KW-0472">Membrane</keyword>
<dbReference type="GO" id="GO:0016020">
    <property type="term" value="C:membrane"/>
    <property type="evidence" value="ECO:0007669"/>
    <property type="project" value="UniProtKB-UniRule"/>
</dbReference>
<dbReference type="Pfam" id="PF13426">
    <property type="entry name" value="PAS_9"/>
    <property type="match status" value="1"/>
</dbReference>
<dbReference type="SUPFAM" id="SSF55785">
    <property type="entry name" value="PYP-like sensor domain (PAS domain)"/>
    <property type="match status" value="1"/>
</dbReference>
<evidence type="ECO:0000259" key="2">
    <source>
        <dbReference type="PROSITE" id="PS50883"/>
    </source>
</evidence>
<accession>A0A418WMU1</accession>
<dbReference type="InterPro" id="IPR029787">
    <property type="entry name" value="Nucleotide_cyclase"/>
</dbReference>
<dbReference type="InterPro" id="IPR000014">
    <property type="entry name" value="PAS"/>
</dbReference>
<dbReference type="SUPFAM" id="SSF55073">
    <property type="entry name" value="Nucleotide cyclase"/>
    <property type="match status" value="1"/>
</dbReference>
<feature type="domain" description="GGDEF" evidence="3">
    <location>
        <begin position="393"/>
        <end position="525"/>
    </location>
</feature>
<feature type="transmembrane region" description="Helical" evidence="1">
    <location>
        <begin position="146"/>
        <end position="165"/>
    </location>
</feature>
<dbReference type="InterPro" id="IPR035965">
    <property type="entry name" value="PAS-like_dom_sf"/>
</dbReference>
<comment type="caution">
    <text evidence="5">The sequence shown here is derived from an EMBL/GenBank/DDBJ whole genome shotgun (WGS) entry which is preliminary data.</text>
</comment>
<reference evidence="5 6" key="1">
    <citation type="submission" date="2018-09" db="EMBL/GenBank/DDBJ databases">
        <authorList>
            <person name="Zhu H."/>
        </authorList>
    </citation>
    <scope>NUCLEOTIDE SEQUENCE [LARGE SCALE GENOMIC DNA]</scope>
    <source>
        <strain evidence="5 6">K2R01-6</strain>
    </source>
</reference>
<dbReference type="CDD" id="cd01949">
    <property type="entry name" value="GGDEF"/>
    <property type="match status" value="1"/>
</dbReference>
<dbReference type="InterPro" id="IPR000160">
    <property type="entry name" value="GGDEF_dom"/>
</dbReference>
<dbReference type="SMART" id="SM00052">
    <property type="entry name" value="EAL"/>
    <property type="match status" value="1"/>
</dbReference>
<dbReference type="Pfam" id="PF03707">
    <property type="entry name" value="MHYT"/>
    <property type="match status" value="2"/>
</dbReference>
<feature type="domain" description="MHYT" evidence="4">
    <location>
        <begin position="12"/>
        <end position="198"/>
    </location>
</feature>
<dbReference type="PANTHER" id="PTHR44757">
    <property type="entry name" value="DIGUANYLATE CYCLASE DGCP"/>
    <property type="match status" value="1"/>
</dbReference>
<dbReference type="Pfam" id="PF00563">
    <property type="entry name" value="EAL"/>
    <property type="match status" value="1"/>
</dbReference>
<feature type="transmembrane region" description="Helical" evidence="1">
    <location>
        <begin position="16"/>
        <end position="35"/>
    </location>
</feature>
<dbReference type="PANTHER" id="PTHR44757:SF2">
    <property type="entry name" value="BIOFILM ARCHITECTURE MAINTENANCE PROTEIN MBAA"/>
    <property type="match status" value="1"/>
</dbReference>
<keyword evidence="1" id="KW-0812">Transmembrane</keyword>
<evidence type="ECO:0000313" key="5">
    <source>
        <dbReference type="EMBL" id="RJF91321.1"/>
    </source>
</evidence>
<dbReference type="CDD" id="cd01948">
    <property type="entry name" value="EAL"/>
    <property type="match status" value="1"/>
</dbReference>
<keyword evidence="6" id="KW-1185">Reference proteome</keyword>
<feature type="transmembrane region" description="Helical" evidence="1">
    <location>
        <begin position="210"/>
        <end position="236"/>
    </location>
</feature>
<dbReference type="SMART" id="SM00267">
    <property type="entry name" value="GGDEF"/>
    <property type="match status" value="1"/>
</dbReference>
<evidence type="ECO:0000256" key="1">
    <source>
        <dbReference type="PROSITE-ProRule" id="PRU00244"/>
    </source>
</evidence>
<dbReference type="RefSeq" id="WP_119763322.1">
    <property type="nucleotide sequence ID" value="NZ_QYUM01000003.1"/>
</dbReference>
<proteinExistence type="predicted"/>
<dbReference type="Gene3D" id="3.30.70.270">
    <property type="match status" value="1"/>
</dbReference>
<dbReference type="InterPro" id="IPR005330">
    <property type="entry name" value="MHYT_dom"/>
</dbReference>
<evidence type="ECO:0000259" key="4">
    <source>
        <dbReference type="PROSITE" id="PS50924"/>
    </source>
</evidence>
<feature type="transmembrane region" description="Helical" evidence="1">
    <location>
        <begin position="47"/>
        <end position="72"/>
    </location>
</feature>
<protein>
    <submittedName>
        <fullName evidence="5">EAL domain-containing protein</fullName>
    </submittedName>
</protein>
<dbReference type="AlphaFoldDB" id="A0A418WMU1"/>
<dbReference type="InterPro" id="IPR035919">
    <property type="entry name" value="EAL_sf"/>
</dbReference>
<dbReference type="Pfam" id="PF00990">
    <property type="entry name" value="GGDEF"/>
    <property type="match status" value="1"/>
</dbReference>
<feature type="transmembrane region" description="Helical" evidence="1">
    <location>
        <begin position="114"/>
        <end position="134"/>
    </location>
</feature>
<name>A0A418WMU1_9SPHN</name>
<organism evidence="5 6">
    <name type="scientific">Sphingomonas cavernae</name>
    <dbReference type="NCBI Taxonomy" id="2320861"/>
    <lineage>
        <taxon>Bacteria</taxon>
        <taxon>Pseudomonadati</taxon>
        <taxon>Pseudomonadota</taxon>
        <taxon>Alphaproteobacteria</taxon>
        <taxon>Sphingomonadales</taxon>
        <taxon>Sphingomonadaceae</taxon>
        <taxon>Sphingomonas</taxon>
    </lineage>
</organism>
<dbReference type="CDD" id="cd00130">
    <property type="entry name" value="PAS"/>
    <property type="match status" value="1"/>
</dbReference>
<dbReference type="Gene3D" id="3.20.20.450">
    <property type="entry name" value="EAL domain"/>
    <property type="match status" value="1"/>
</dbReference>
<dbReference type="InterPro" id="IPR043128">
    <property type="entry name" value="Rev_trsase/Diguanyl_cyclase"/>
</dbReference>
<dbReference type="InterPro" id="IPR001633">
    <property type="entry name" value="EAL_dom"/>
</dbReference>
<gene>
    <name evidence="5" type="ORF">D3876_14540</name>
</gene>